<dbReference type="InterPro" id="IPR029032">
    <property type="entry name" value="AhpD-like"/>
</dbReference>
<evidence type="ECO:0000259" key="1">
    <source>
        <dbReference type="Pfam" id="PF02627"/>
    </source>
</evidence>
<organism evidence="2">
    <name type="scientific">Metalysinibacillus saudimassiliensis</name>
    <dbReference type="NCBI Taxonomy" id="1461583"/>
    <lineage>
        <taxon>Bacteria</taxon>
        <taxon>Bacillati</taxon>
        <taxon>Bacillota</taxon>
        <taxon>Bacilli</taxon>
        <taxon>Bacillales</taxon>
        <taxon>Caryophanaceae</taxon>
        <taxon>Metalysinibacillus</taxon>
    </lineage>
</organism>
<dbReference type="Gene3D" id="1.20.1290.10">
    <property type="entry name" value="AhpD-like"/>
    <property type="match status" value="1"/>
</dbReference>
<name>A0A078MC05_9BACL</name>
<proteinExistence type="predicted"/>
<dbReference type="NCBIfam" id="TIGR00778">
    <property type="entry name" value="ahpD_dom"/>
    <property type="match status" value="1"/>
</dbReference>
<dbReference type="Pfam" id="PF02627">
    <property type="entry name" value="CMD"/>
    <property type="match status" value="1"/>
</dbReference>
<evidence type="ECO:0000313" key="2">
    <source>
        <dbReference type="EMBL" id="CEA02216.1"/>
    </source>
</evidence>
<dbReference type="EMBL" id="LN483074">
    <property type="protein sequence ID" value="CEA02216.1"/>
    <property type="molecule type" value="Genomic_DNA"/>
</dbReference>
<reference evidence="2" key="1">
    <citation type="submission" date="2014-07" db="EMBL/GenBank/DDBJ databases">
        <authorList>
            <person name="Urmite Genomes Urmite Genomes"/>
        </authorList>
    </citation>
    <scope>NUCLEOTIDE SEQUENCE</scope>
    <source>
        <strain evidence="2">13S34_air</strain>
    </source>
</reference>
<dbReference type="GO" id="GO:0051920">
    <property type="term" value="F:peroxiredoxin activity"/>
    <property type="evidence" value="ECO:0007669"/>
    <property type="project" value="InterPro"/>
</dbReference>
<dbReference type="PANTHER" id="PTHR33930:SF8">
    <property type="entry name" value="4-CARBOXYMUCONOLACTONE DECARBOXYLASE"/>
    <property type="match status" value="1"/>
</dbReference>
<dbReference type="InterPro" id="IPR003779">
    <property type="entry name" value="CMD-like"/>
</dbReference>
<feature type="domain" description="Carboxymuconolactone decarboxylase-like" evidence="1">
    <location>
        <begin position="2"/>
        <end position="56"/>
    </location>
</feature>
<dbReference type="HOGENOM" id="CLU_185758_0_0_9"/>
<accession>A0A078MC05</accession>
<dbReference type="PATRIC" id="fig|1461583.4.peg.1132"/>
<dbReference type="InterPro" id="IPR004675">
    <property type="entry name" value="AhpD_core"/>
</dbReference>
<dbReference type="AlphaFoldDB" id="A0A078MC05"/>
<gene>
    <name evidence="2" type="primary">ahpD</name>
    <name evidence="2" type="ORF">BN1050_01172</name>
</gene>
<sequence length="59" mass="6023">MAVAAAATTGCEFCLDLHSKGAKRAGATQEEVAETIFIASALNAGSAYTQSAKALKNFD</sequence>
<dbReference type="PANTHER" id="PTHR33930">
    <property type="entry name" value="ALKYL HYDROPEROXIDE REDUCTASE AHPD"/>
    <property type="match status" value="1"/>
</dbReference>
<dbReference type="SUPFAM" id="SSF69118">
    <property type="entry name" value="AhpD-like"/>
    <property type="match status" value="1"/>
</dbReference>
<protein>
    <submittedName>
        <fullName evidence="2">Alkyl hydroperoxide reductase AhpD</fullName>
    </submittedName>
</protein>